<sequence length="32" mass="4041">MEPSDLKLYNRTKKQIYKRIPKHSAYRKKYKK</sequence>
<protein>
    <submittedName>
        <fullName evidence="1">Uncharacterized protein</fullName>
    </submittedName>
</protein>
<organism evidence="1">
    <name type="scientific">viral metagenome</name>
    <dbReference type="NCBI Taxonomy" id="1070528"/>
    <lineage>
        <taxon>unclassified sequences</taxon>
        <taxon>metagenomes</taxon>
        <taxon>organismal metagenomes</taxon>
    </lineage>
</organism>
<dbReference type="AlphaFoldDB" id="A0A6C0ILG9"/>
<evidence type="ECO:0000313" key="1">
    <source>
        <dbReference type="EMBL" id="QHT93812.1"/>
    </source>
</evidence>
<accession>A0A6C0ILG9</accession>
<reference evidence="1" key="1">
    <citation type="journal article" date="2020" name="Nature">
        <title>Giant virus diversity and host interactions through global metagenomics.</title>
        <authorList>
            <person name="Schulz F."/>
            <person name="Roux S."/>
            <person name="Paez-Espino D."/>
            <person name="Jungbluth S."/>
            <person name="Walsh D.A."/>
            <person name="Denef V.J."/>
            <person name="McMahon K.D."/>
            <person name="Konstantinidis K.T."/>
            <person name="Eloe-Fadrosh E.A."/>
            <person name="Kyrpides N.C."/>
            <person name="Woyke T."/>
        </authorList>
    </citation>
    <scope>NUCLEOTIDE SEQUENCE</scope>
    <source>
        <strain evidence="1">GVMAG-M-3300024258-14</strain>
    </source>
</reference>
<dbReference type="EMBL" id="MN740210">
    <property type="protein sequence ID" value="QHT93812.1"/>
    <property type="molecule type" value="Genomic_DNA"/>
</dbReference>
<name>A0A6C0ILG9_9ZZZZ</name>
<proteinExistence type="predicted"/>